<dbReference type="Proteomes" id="UP000294881">
    <property type="component" value="Unassembled WGS sequence"/>
</dbReference>
<evidence type="ECO:0000313" key="1">
    <source>
        <dbReference type="EMBL" id="TCO07608.1"/>
    </source>
</evidence>
<name>A0A4V2RWB0_9HYPH</name>
<dbReference type="EMBL" id="SLWL01000030">
    <property type="protein sequence ID" value="TCO07608.1"/>
    <property type="molecule type" value="Genomic_DNA"/>
</dbReference>
<protein>
    <submittedName>
        <fullName evidence="1">Uncharacterized protein</fullName>
    </submittedName>
</protein>
<dbReference type="AlphaFoldDB" id="A0A4V2RWB0"/>
<accession>A0A4V2RWB0</accession>
<reference evidence="1 2" key="1">
    <citation type="submission" date="2019-03" db="EMBL/GenBank/DDBJ databases">
        <title>Genomic Encyclopedia of Type Strains, Phase IV (KMG-IV): sequencing the most valuable type-strain genomes for metagenomic binning, comparative biology and taxonomic classification.</title>
        <authorList>
            <person name="Goeker M."/>
        </authorList>
    </citation>
    <scope>NUCLEOTIDE SEQUENCE [LARGE SCALE GENOMIC DNA]</scope>
    <source>
        <strain evidence="1 2">DSM 22958</strain>
    </source>
</reference>
<comment type="caution">
    <text evidence="1">The sequence shown here is derived from an EMBL/GenBank/DDBJ whole genome shotgun (WGS) entry which is preliminary data.</text>
</comment>
<dbReference type="RefSeq" id="WP_132010837.1">
    <property type="nucleotide sequence ID" value="NZ_JBHUNN010000003.1"/>
</dbReference>
<keyword evidence="2" id="KW-1185">Reference proteome</keyword>
<gene>
    <name evidence="1" type="ORF">EV666_13019</name>
</gene>
<proteinExistence type="predicted"/>
<sequence length="90" mass="10095">MLHTNTATQIREYDNAVLHEAESLQLTQAEAAKIRRIVEHYMGENYADELADRARQHALAAGYTAEGWGERRAHAPAVLDLLVAAAPERW</sequence>
<organism evidence="1 2">
    <name type="scientific">Camelimonas lactis</name>
    <dbReference type="NCBI Taxonomy" id="659006"/>
    <lineage>
        <taxon>Bacteria</taxon>
        <taxon>Pseudomonadati</taxon>
        <taxon>Pseudomonadota</taxon>
        <taxon>Alphaproteobacteria</taxon>
        <taxon>Hyphomicrobiales</taxon>
        <taxon>Chelatococcaceae</taxon>
        <taxon>Camelimonas</taxon>
    </lineage>
</organism>
<evidence type="ECO:0000313" key="2">
    <source>
        <dbReference type="Proteomes" id="UP000294881"/>
    </source>
</evidence>